<dbReference type="Pfam" id="PF02518">
    <property type="entry name" value="HATPase_c"/>
    <property type="match status" value="1"/>
</dbReference>
<dbReference type="SMART" id="SM00387">
    <property type="entry name" value="HATPase_c"/>
    <property type="match status" value="1"/>
</dbReference>
<dbReference type="Gene3D" id="3.40.50.2300">
    <property type="match status" value="1"/>
</dbReference>
<gene>
    <name evidence="19" type="ORF">SAMN05444515_11559</name>
</gene>
<dbReference type="Gene3D" id="3.30.565.10">
    <property type="entry name" value="Histidine kinase-like ATPase, C-terminal domain"/>
    <property type="match status" value="1"/>
</dbReference>
<feature type="domain" description="PAS" evidence="17">
    <location>
        <begin position="253"/>
        <end position="305"/>
    </location>
</feature>
<accession>A0A1H7PXY8</accession>
<dbReference type="InterPro" id="IPR000700">
    <property type="entry name" value="PAS-assoc_C"/>
</dbReference>
<dbReference type="InterPro" id="IPR001789">
    <property type="entry name" value="Sig_transdc_resp-reg_receiver"/>
</dbReference>
<evidence type="ECO:0000256" key="11">
    <source>
        <dbReference type="ARBA" id="ARBA00023136"/>
    </source>
</evidence>
<keyword evidence="7" id="KW-0547">Nucleotide-binding</keyword>
<evidence type="ECO:0000313" key="20">
    <source>
        <dbReference type="Proteomes" id="UP000199256"/>
    </source>
</evidence>
<dbReference type="PANTHER" id="PTHR43047:SF72">
    <property type="entry name" value="OSMOSENSING HISTIDINE PROTEIN KINASE SLN1"/>
    <property type="match status" value="1"/>
</dbReference>
<evidence type="ECO:0000256" key="2">
    <source>
        <dbReference type="ARBA" id="ARBA00004236"/>
    </source>
</evidence>
<dbReference type="CDD" id="cd00082">
    <property type="entry name" value="HisKA"/>
    <property type="match status" value="1"/>
</dbReference>
<keyword evidence="6" id="KW-0808">Transferase</keyword>
<evidence type="ECO:0000259" key="17">
    <source>
        <dbReference type="PROSITE" id="PS50112"/>
    </source>
</evidence>
<dbReference type="PROSITE" id="PS50109">
    <property type="entry name" value="HIS_KIN"/>
    <property type="match status" value="1"/>
</dbReference>
<dbReference type="AlphaFoldDB" id="A0A1H7PXY8"/>
<dbReference type="Pfam" id="PF08448">
    <property type="entry name" value="PAS_4"/>
    <property type="match status" value="1"/>
</dbReference>
<dbReference type="InterPro" id="IPR036890">
    <property type="entry name" value="HATPase_C_sf"/>
</dbReference>
<evidence type="ECO:0000259" key="16">
    <source>
        <dbReference type="PROSITE" id="PS50110"/>
    </source>
</evidence>
<feature type="modified residue" description="4-aspartylphosphate" evidence="12">
    <location>
        <position position="989"/>
    </location>
</feature>
<evidence type="ECO:0000256" key="10">
    <source>
        <dbReference type="ARBA" id="ARBA00023012"/>
    </source>
</evidence>
<name>A0A1H7PXY8_9GAMM</name>
<dbReference type="STRING" id="1396821.SAMN05444515_11559"/>
<feature type="domain" description="Histidine kinase" evidence="15">
    <location>
        <begin position="696"/>
        <end position="913"/>
    </location>
</feature>
<dbReference type="GO" id="GO:0005886">
    <property type="term" value="C:plasma membrane"/>
    <property type="evidence" value="ECO:0007669"/>
    <property type="project" value="UniProtKB-SubCell"/>
</dbReference>
<dbReference type="InterPro" id="IPR003018">
    <property type="entry name" value="GAF"/>
</dbReference>
<evidence type="ECO:0000256" key="5">
    <source>
        <dbReference type="ARBA" id="ARBA00022553"/>
    </source>
</evidence>
<dbReference type="PROSITE" id="PS50113">
    <property type="entry name" value="PAC"/>
    <property type="match status" value="2"/>
</dbReference>
<evidence type="ECO:0000256" key="9">
    <source>
        <dbReference type="ARBA" id="ARBA00022840"/>
    </source>
</evidence>
<dbReference type="InterPro" id="IPR011006">
    <property type="entry name" value="CheY-like_superfamily"/>
</dbReference>
<dbReference type="FunFam" id="1.10.287.130:FF:000038">
    <property type="entry name" value="Sensory transduction histidine kinase"/>
    <property type="match status" value="1"/>
</dbReference>
<evidence type="ECO:0000256" key="8">
    <source>
        <dbReference type="ARBA" id="ARBA00022777"/>
    </source>
</evidence>
<dbReference type="SUPFAM" id="SSF55874">
    <property type="entry name" value="ATPase domain of HSP90 chaperone/DNA topoisomerase II/histidine kinase"/>
    <property type="match status" value="1"/>
</dbReference>
<keyword evidence="10" id="KW-0902">Two-component regulatory system</keyword>
<evidence type="ECO:0000256" key="1">
    <source>
        <dbReference type="ARBA" id="ARBA00000085"/>
    </source>
</evidence>
<dbReference type="InterPro" id="IPR036097">
    <property type="entry name" value="HisK_dim/P_sf"/>
</dbReference>
<proteinExistence type="predicted"/>
<dbReference type="OrthoDB" id="5555106at2"/>
<evidence type="ECO:0000256" key="14">
    <source>
        <dbReference type="SAM" id="MobiDB-lite"/>
    </source>
</evidence>
<dbReference type="InterPro" id="IPR003661">
    <property type="entry name" value="HisK_dim/P_dom"/>
</dbReference>
<dbReference type="Pfam" id="PF00512">
    <property type="entry name" value="HisKA"/>
    <property type="match status" value="1"/>
</dbReference>
<dbReference type="Gene3D" id="1.10.287.130">
    <property type="match status" value="1"/>
</dbReference>
<dbReference type="InterPro" id="IPR001610">
    <property type="entry name" value="PAC"/>
</dbReference>
<evidence type="ECO:0000313" key="19">
    <source>
        <dbReference type="EMBL" id="SEL40612.1"/>
    </source>
</evidence>
<keyword evidence="5 12" id="KW-0597">Phosphoprotein</keyword>
<dbReference type="Pfam" id="PF08447">
    <property type="entry name" value="PAS_3"/>
    <property type="match status" value="1"/>
</dbReference>
<dbReference type="SUPFAM" id="SSF55781">
    <property type="entry name" value="GAF domain-like"/>
    <property type="match status" value="1"/>
</dbReference>
<evidence type="ECO:0000256" key="12">
    <source>
        <dbReference type="PROSITE-ProRule" id="PRU00169"/>
    </source>
</evidence>
<dbReference type="GO" id="GO:0009927">
    <property type="term" value="F:histidine phosphotransfer kinase activity"/>
    <property type="evidence" value="ECO:0007669"/>
    <property type="project" value="TreeGrafter"/>
</dbReference>
<feature type="domain" description="Response regulatory" evidence="16">
    <location>
        <begin position="939"/>
        <end position="1056"/>
    </location>
</feature>
<dbReference type="SUPFAM" id="SSF55785">
    <property type="entry name" value="PYP-like sensor domain (PAS domain)"/>
    <property type="match status" value="3"/>
</dbReference>
<dbReference type="InterPro" id="IPR013655">
    <property type="entry name" value="PAS_fold_3"/>
</dbReference>
<dbReference type="Pfam" id="PF00072">
    <property type="entry name" value="Response_reg"/>
    <property type="match status" value="1"/>
</dbReference>
<dbReference type="InterPro" id="IPR004358">
    <property type="entry name" value="Sig_transdc_His_kin-like_C"/>
</dbReference>
<evidence type="ECO:0000256" key="3">
    <source>
        <dbReference type="ARBA" id="ARBA00012438"/>
    </source>
</evidence>
<dbReference type="PROSITE" id="PS50112">
    <property type="entry name" value="PAS"/>
    <property type="match status" value="1"/>
</dbReference>
<dbReference type="NCBIfam" id="TIGR00229">
    <property type="entry name" value="sensory_box"/>
    <property type="match status" value="2"/>
</dbReference>
<dbReference type="SUPFAM" id="SSF52172">
    <property type="entry name" value="CheY-like"/>
    <property type="match status" value="1"/>
</dbReference>
<protein>
    <recommendedName>
        <fullName evidence="3">histidine kinase</fullName>
        <ecNumber evidence="3">2.7.13.3</ecNumber>
    </recommendedName>
</protein>
<dbReference type="EC" id="2.7.13.3" evidence="3"/>
<feature type="compositionally biased region" description="Basic and acidic residues" evidence="14">
    <location>
        <begin position="662"/>
        <end position="684"/>
    </location>
</feature>
<dbReference type="FunFam" id="3.30.565.10:FF:000023">
    <property type="entry name" value="PAS domain-containing sensor histidine kinase"/>
    <property type="match status" value="1"/>
</dbReference>
<dbReference type="InterPro" id="IPR003594">
    <property type="entry name" value="HATPase_dom"/>
</dbReference>
<dbReference type="Gene3D" id="3.30.450.40">
    <property type="match status" value="1"/>
</dbReference>
<comment type="catalytic activity">
    <reaction evidence="1">
        <text>ATP + protein L-histidine = ADP + protein N-phospho-L-histidine.</text>
        <dbReference type="EC" id="2.7.13.3"/>
    </reaction>
</comment>
<dbReference type="PROSITE" id="PS50110">
    <property type="entry name" value="RESPONSE_REGULATORY"/>
    <property type="match status" value="1"/>
</dbReference>
<organism evidence="19 20">
    <name type="scientific">Ectothiorhodospira marina</name>
    <dbReference type="NCBI Taxonomy" id="1396821"/>
    <lineage>
        <taxon>Bacteria</taxon>
        <taxon>Pseudomonadati</taxon>
        <taxon>Pseudomonadota</taxon>
        <taxon>Gammaproteobacteria</taxon>
        <taxon>Chromatiales</taxon>
        <taxon>Ectothiorhodospiraceae</taxon>
        <taxon>Ectothiorhodospira</taxon>
    </lineage>
</organism>
<dbReference type="InterPro" id="IPR035965">
    <property type="entry name" value="PAS-like_dom_sf"/>
</dbReference>
<dbReference type="SMART" id="SM00086">
    <property type="entry name" value="PAC"/>
    <property type="match status" value="1"/>
</dbReference>
<comment type="subcellular location">
    <subcellularLocation>
        <location evidence="2">Cell membrane</location>
    </subcellularLocation>
</comment>
<evidence type="ECO:0000259" key="15">
    <source>
        <dbReference type="PROSITE" id="PS50109"/>
    </source>
</evidence>
<dbReference type="EMBL" id="FOAA01000015">
    <property type="protein sequence ID" value="SEL40612.1"/>
    <property type="molecule type" value="Genomic_DNA"/>
</dbReference>
<keyword evidence="13" id="KW-0175">Coiled coil</keyword>
<evidence type="ECO:0000256" key="6">
    <source>
        <dbReference type="ARBA" id="ARBA00022679"/>
    </source>
</evidence>
<keyword evidence="9" id="KW-0067">ATP-binding</keyword>
<feature type="domain" description="PAC" evidence="18">
    <location>
        <begin position="624"/>
        <end position="678"/>
    </location>
</feature>
<keyword evidence="8" id="KW-0418">Kinase</keyword>
<dbReference type="InterPro" id="IPR005467">
    <property type="entry name" value="His_kinase_dom"/>
</dbReference>
<dbReference type="SMART" id="SM00091">
    <property type="entry name" value="PAS"/>
    <property type="match status" value="3"/>
</dbReference>
<dbReference type="SMART" id="SM00388">
    <property type="entry name" value="HisKA"/>
    <property type="match status" value="1"/>
</dbReference>
<dbReference type="Gene3D" id="3.30.450.20">
    <property type="entry name" value="PAS domain"/>
    <property type="match status" value="3"/>
</dbReference>
<dbReference type="InterPro" id="IPR000014">
    <property type="entry name" value="PAS"/>
</dbReference>
<keyword evidence="4" id="KW-1003">Cell membrane</keyword>
<dbReference type="CDD" id="cd16922">
    <property type="entry name" value="HATPase_EvgS-ArcB-TorS-like"/>
    <property type="match status" value="1"/>
</dbReference>
<sequence length="1058" mass="118524">MKGSLAAHGPCPSDGLCPCRVRAACTLLAMPQDDAQTHPALKRAQRAVQEGDFAQAEELLKQGEVTLAQLVQTLSVYESELEIQNAELRESQFLTQRLLENYAAFFGGLPMASLVVDQGGMILEANQEAARAFKLDVSHLRRQRLCSLVDREHENVVQKALRQAALEGQARVAEIRFTGSPEQRDRFPGELHVARLPGRDGRDLEFACALVDLTERVRHEEELRTAHEQLRESERCYRIAAQHSPDWDYWYGADGRYVYVSPGCEDISGHPPEAFLRDPNMMDTLFTPEDTQRWRKHLDEVAHQQSDLPHMALEFAVHRPDGAIRWIEHQCQPVMDNDGTYLGRRGVNRDITERKLAQSRLEQIFRLYATRTQVNQCINRIDDEWRLLHRTACIVVEQGGLDACAISLRHRGDAQLKKPVVHGLSEEQAQGLPLQQTWEMLRGNPWECLNDRPLLCKDCQSPDTPEAWRAWSAGTGIRTCVHFVLFRGDELLGLASFMGRDKGLFTADVLQSLRGIVEDISHALHQMERERKRRAIEAAAQEREARTLAFTQAIIDSLRSSICVLDHEGRIIAVNGAWDDFGRHHEGAQDPVGQGINYLSLCGAVQGKAAREAQRIAEGIRQVLRGEAQHFEDEYQMEGAAFLVLANPLDGGPASSRQLVVSHKDISDRKQAEEDLRRAKEQAERASQAKSEFLSNMSHELRTPMNAVLGFAQLLETDPTLDELQTDSVREILKGGRHLLDLINEVLDLSSVEAGRVELSIEDIPLQELVSECLMLVTPLADARQIRIDPGQHTDQVALADRMRLKQVMINLLSNAIKYNRDGGDVRLDIRGDEEEDWLRISVTDTGKGIPPDKLDQLFQPFTRLEGCTDGVEGTGIGLAISRRLIEVMGGEIGVDSQPGEGSTFWVRLPQGVQESVEVSRMETQSQPGSKEDATRTHTVLHIDDNPANLRLVAQILTRRPHLRLLSAPNPGLGLELAAAHTPNLILLDINMPELDGYQVLKRLRANPATAAIPIMALTAFATERDVERGISVGFDEYLTKPLDVEHFLNVLDTRLRQ</sequence>
<dbReference type="InterPro" id="IPR029016">
    <property type="entry name" value="GAF-like_dom_sf"/>
</dbReference>
<reference evidence="20" key="1">
    <citation type="submission" date="2016-10" db="EMBL/GenBank/DDBJ databases">
        <authorList>
            <person name="Varghese N."/>
            <person name="Submissions S."/>
        </authorList>
    </citation>
    <scope>NUCLEOTIDE SEQUENCE [LARGE SCALE GENOMIC DNA]</scope>
    <source>
        <strain evidence="20">DSM 241</strain>
    </source>
</reference>
<dbReference type="Pfam" id="PF01590">
    <property type="entry name" value="GAF"/>
    <property type="match status" value="1"/>
</dbReference>
<keyword evidence="20" id="KW-1185">Reference proteome</keyword>
<dbReference type="SMART" id="SM00448">
    <property type="entry name" value="REC"/>
    <property type="match status" value="1"/>
</dbReference>
<dbReference type="SUPFAM" id="SSF47384">
    <property type="entry name" value="Homodimeric domain of signal transducing histidine kinase"/>
    <property type="match status" value="1"/>
</dbReference>
<dbReference type="Proteomes" id="UP000199256">
    <property type="component" value="Unassembled WGS sequence"/>
</dbReference>
<keyword evidence="11" id="KW-0472">Membrane</keyword>
<dbReference type="PANTHER" id="PTHR43047">
    <property type="entry name" value="TWO-COMPONENT HISTIDINE PROTEIN KINASE"/>
    <property type="match status" value="1"/>
</dbReference>
<feature type="domain" description="PAC" evidence="18">
    <location>
        <begin position="311"/>
        <end position="363"/>
    </location>
</feature>
<dbReference type="CDD" id="cd00130">
    <property type="entry name" value="PAS"/>
    <property type="match status" value="2"/>
</dbReference>
<evidence type="ECO:0000256" key="13">
    <source>
        <dbReference type="SAM" id="Coils"/>
    </source>
</evidence>
<dbReference type="PRINTS" id="PR00344">
    <property type="entry name" value="BCTRLSENSOR"/>
</dbReference>
<feature type="coiled-coil region" evidence="13">
    <location>
        <begin position="510"/>
        <end position="544"/>
    </location>
</feature>
<evidence type="ECO:0000256" key="7">
    <source>
        <dbReference type="ARBA" id="ARBA00022741"/>
    </source>
</evidence>
<feature type="region of interest" description="Disordered" evidence="14">
    <location>
        <begin position="658"/>
        <end position="691"/>
    </location>
</feature>
<dbReference type="InterPro" id="IPR013656">
    <property type="entry name" value="PAS_4"/>
</dbReference>
<evidence type="ECO:0000259" key="18">
    <source>
        <dbReference type="PROSITE" id="PS50113"/>
    </source>
</evidence>
<dbReference type="GO" id="GO:0000155">
    <property type="term" value="F:phosphorelay sensor kinase activity"/>
    <property type="evidence" value="ECO:0007669"/>
    <property type="project" value="InterPro"/>
</dbReference>
<evidence type="ECO:0000256" key="4">
    <source>
        <dbReference type="ARBA" id="ARBA00022475"/>
    </source>
</evidence>
<dbReference type="GO" id="GO:0005524">
    <property type="term" value="F:ATP binding"/>
    <property type="evidence" value="ECO:0007669"/>
    <property type="project" value="UniProtKB-KW"/>
</dbReference>